<protein>
    <submittedName>
        <fullName evidence="2">Uncharacterized protein</fullName>
    </submittedName>
</protein>
<feature type="compositionally biased region" description="Low complexity" evidence="1">
    <location>
        <begin position="192"/>
        <end position="203"/>
    </location>
</feature>
<feature type="region of interest" description="Disordered" evidence="1">
    <location>
        <begin position="130"/>
        <end position="394"/>
    </location>
</feature>
<feature type="compositionally biased region" description="Basic and acidic residues" evidence="1">
    <location>
        <begin position="244"/>
        <end position="258"/>
    </location>
</feature>
<gene>
    <name evidence="2" type="ORF">CDL15_Pgr008422</name>
</gene>
<evidence type="ECO:0000256" key="1">
    <source>
        <dbReference type="SAM" id="MobiDB-lite"/>
    </source>
</evidence>
<dbReference type="AlphaFoldDB" id="A0A218WPF2"/>
<feature type="compositionally biased region" description="Basic and acidic residues" evidence="1">
    <location>
        <begin position="304"/>
        <end position="356"/>
    </location>
</feature>
<evidence type="ECO:0000313" key="2">
    <source>
        <dbReference type="EMBL" id="OWM74111.1"/>
    </source>
</evidence>
<feature type="compositionally biased region" description="Basic and acidic residues" evidence="1">
    <location>
        <begin position="166"/>
        <end position="181"/>
    </location>
</feature>
<comment type="caution">
    <text evidence="2">The sequence shown here is derived from an EMBL/GenBank/DDBJ whole genome shotgun (WGS) entry which is preliminary data.</text>
</comment>
<evidence type="ECO:0000313" key="3">
    <source>
        <dbReference type="Proteomes" id="UP000197138"/>
    </source>
</evidence>
<feature type="compositionally biased region" description="Low complexity" evidence="1">
    <location>
        <begin position="70"/>
        <end position="90"/>
    </location>
</feature>
<reference evidence="3" key="1">
    <citation type="journal article" date="2017" name="Plant J.">
        <title>The pomegranate (Punica granatum L.) genome and the genomics of punicalagin biosynthesis.</title>
        <authorList>
            <person name="Qin G."/>
            <person name="Xu C."/>
            <person name="Ming R."/>
            <person name="Tang H."/>
            <person name="Guyot R."/>
            <person name="Kramer E.M."/>
            <person name="Hu Y."/>
            <person name="Yi X."/>
            <person name="Qi Y."/>
            <person name="Xu X."/>
            <person name="Gao Z."/>
            <person name="Pan H."/>
            <person name="Jian J."/>
            <person name="Tian Y."/>
            <person name="Yue Z."/>
            <person name="Xu Y."/>
        </authorList>
    </citation>
    <scope>NUCLEOTIDE SEQUENCE [LARGE SCALE GENOMIC DNA]</scope>
    <source>
        <strain evidence="3">cv. Dabenzi</strain>
    </source>
</reference>
<dbReference type="Proteomes" id="UP000197138">
    <property type="component" value="Unassembled WGS sequence"/>
</dbReference>
<feature type="compositionally biased region" description="Basic and acidic residues" evidence="1">
    <location>
        <begin position="365"/>
        <end position="375"/>
    </location>
</feature>
<organism evidence="2 3">
    <name type="scientific">Punica granatum</name>
    <name type="common">Pomegranate</name>
    <dbReference type="NCBI Taxonomy" id="22663"/>
    <lineage>
        <taxon>Eukaryota</taxon>
        <taxon>Viridiplantae</taxon>
        <taxon>Streptophyta</taxon>
        <taxon>Embryophyta</taxon>
        <taxon>Tracheophyta</taxon>
        <taxon>Spermatophyta</taxon>
        <taxon>Magnoliopsida</taxon>
        <taxon>eudicotyledons</taxon>
        <taxon>Gunneridae</taxon>
        <taxon>Pentapetalae</taxon>
        <taxon>rosids</taxon>
        <taxon>malvids</taxon>
        <taxon>Myrtales</taxon>
        <taxon>Lythraceae</taxon>
        <taxon>Punica</taxon>
    </lineage>
</organism>
<feature type="compositionally biased region" description="Basic and acidic residues" evidence="1">
    <location>
        <begin position="205"/>
        <end position="220"/>
    </location>
</feature>
<name>A0A218WPF2_PUNGR</name>
<proteinExistence type="predicted"/>
<feature type="region of interest" description="Disordered" evidence="1">
    <location>
        <begin position="65"/>
        <end position="97"/>
    </location>
</feature>
<feature type="compositionally biased region" description="Low complexity" evidence="1">
    <location>
        <begin position="151"/>
        <end position="160"/>
    </location>
</feature>
<dbReference type="EMBL" id="MTKT01003794">
    <property type="protein sequence ID" value="OWM74111.1"/>
    <property type="molecule type" value="Genomic_DNA"/>
</dbReference>
<sequence length="394" mass="41613">MNQKTIHCPNFALLCVLPQHRKDRKSQIGIPHCHYCYFSSSDSTDYWKKFEPMGCGKSKLNAVATGNTTSRSSSSSSKRLNAAESSVAKSSSKKFKPALSKKSINMENLTQKVPNLIAADAAPERVLQTKEENKGGEKQGSGSMNESEDNVGAVAGVEVEAITKNPEPKGGEKKEMKKAEEAGQVANNGQKVVEGAAGALVGGDSEPKEEEKGETTKAEEAGGVANGQKGAEGAAGTSVVGDSQPKEEEKGETVKAKEAGGVANGEETVEGAAGTVIGGDLPNHSSDEEASKGVGSKGQPENNSPRHEMGKERNSGEIAKAAEDVEEKASVEKTKEDNPTEADKKEEKAPLEETKENNLINEAEQEAKAGEDKDSTPAQVIESCNHKSNIRITY</sequence>
<accession>A0A218WPF2</accession>